<proteinExistence type="predicted"/>
<reference evidence="2 3" key="1">
    <citation type="journal article" date="2015" name="Genome Biol.">
        <title>Comparative genomics of Steinernema reveals deeply conserved gene regulatory networks.</title>
        <authorList>
            <person name="Dillman A.R."/>
            <person name="Macchietto M."/>
            <person name="Porter C.F."/>
            <person name="Rogers A."/>
            <person name="Williams B."/>
            <person name="Antoshechkin I."/>
            <person name="Lee M.M."/>
            <person name="Goodwin Z."/>
            <person name="Lu X."/>
            <person name="Lewis E.E."/>
            <person name="Goodrich-Blair H."/>
            <person name="Stock S.P."/>
            <person name="Adams B.J."/>
            <person name="Sternberg P.W."/>
            <person name="Mortazavi A."/>
        </authorList>
    </citation>
    <scope>NUCLEOTIDE SEQUENCE [LARGE SCALE GENOMIC DNA]</scope>
    <source>
        <strain evidence="2 3">ALL</strain>
    </source>
</reference>
<dbReference type="Proteomes" id="UP000298663">
    <property type="component" value="Unassembled WGS sequence"/>
</dbReference>
<keyword evidence="1" id="KW-0812">Transmembrane</keyword>
<reference evidence="2 3" key="2">
    <citation type="journal article" date="2019" name="G3 (Bethesda)">
        <title>Hybrid Assembly of the Genome of the Entomopathogenic Nematode Steinernema carpocapsae Identifies the X-Chromosome.</title>
        <authorList>
            <person name="Serra L."/>
            <person name="Macchietto M."/>
            <person name="Macias-Munoz A."/>
            <person name="McGill C.J."/>
            <person name="Rodriguez I.M."/>
            <person name="Rodriguez B."/>
            <person name="Murad R."/>
            <person name="Mortazavi A."/>
        </authorList>
    </citation>
    <scope>NUCLEOTIDE SEQUENCE [LARGE SCALE GENOMIC DNA]</scope>
    <source>
        <strain evidence="2 3">ALL</strain>
    </source>
</reference>
<comment type="caution">
    <text evidence="2">The sequence shown here is derived from an EMBL/GenBank/DDBJ whole genome shotgun (WGS) entry which is preliminary data.</text>
</comment>
<sequence length="80" mass="9265">MICICLLKYCLLRKKSDQCLLLIGLLFLVCLSVFLMFSVAEYFAFNVHKSFWTLIPPLFSSSLFAGLYFMLNLNLDDELL</sequence>
<gene>
    <name evidence="2" type="ORF">L596_021708</name>
</gene>
<organism evidence="2 3">
    <name type="scientific">Steinernema carpocapsae</name>
    <name type="common">Entomopathogenic nematode</name>
    <dbReference type="NCBI Taxonomy" id="34508"/>
    <lineage>
        <taxon>Eukaryota</taxon>
        <taxon>Metazoa</taxon>
        <taxon>Ecdysozoa</taxon>
        <taxon>Nematoda</taxon>
        <taxon>Chromadorea</taxon>
        <taxon>Rhabditida</taxon>
        <taxon>Tylenchina</taxon>
        <taxon>Panagrolaimomorpha</taxon>
        <taxon>Strongyloidoidea</taxon>
        <taxon>Steinernematidae</taxon>
        <taxon>Steinernema</taxon>
    </lineage>
</organism>
<keyword evidence="3" id="KW-1185">Reference proteome</keyword>
<evidence type="ECO:0000256" key="1">
    <source>
        <dbReference type="SAM" id="Phobius"/>
    </source>
</evidence>
<keyword evidence="1" id="KW-0472">Membrane</keyword>
<feature type="transmembrane region" description="Helical" evidence="1">
    <location>
        <begin position="51"/>
        <end position="71"/>
    </location>
</feature>
<dbReference type="AlphaFoldDB" id="A0A4U5MJL5"/>
<name>A0A4U5MJL5_STECR</name>
<keyword evidence="1" id="KW-1133">Transmembrane helix</keyword>
<evidence type="ECO:0000313" key="3">
    <source>
        <dbReference type="Proteomes" id="UP000298663"/>
    </source>
</evidence>
<protein>
    <submittedName>
        <fullName evidence="2">Uncharacterized protein</fullName>
    </submittedName>
</protein>
<accession>A0A4U5MJL5</accession>
<evidence type="ECO:0000313" key="2">
    <source>
        <dbReference type="EMBL" id="TKR69568.1"/>
    </source>
</evidence>
<dbReference type="EMBL" id="AZBU02000007">
    <property type="protein sequence ID" value="TKR69568.1"/>
    <property type="molecule type" value="Genomic_DNA"/>
</dbReference>
<feature type="transmembrane region" description="Helical" evidence="1">
    <location>
        <begin position="20"/>
        <end position="45"/>
    </location>
</feature>